<evidence type="ECO:0000313" key="2">
    <source>
        <dbReference type="EMBL" id="KAK7006642.1"/>
    </source>
</evidence>
<evidence type="ECO:0000313" key="3">
    <source>
        <dbReference type="Proteomes" id="UP001362999"/>
    </source>
</evidence>
<organism evidence="2 3">
    <name type="scientific">Favolaschia claudopus</name>
    <dbReference type="NCBI Taxonomy" id="2862362"/>
    <lineage>
        <taxon>Eukaryota</taxon>
        <taxon>Fungi</taxon>
        <taxon>Dikarya</taxon>
        <taxon>Basidiomycota</taxon>
        <taxon>Agaricomycotina</taxon>
        <taxon>Agaricomycetes</taxon>
        <taxon>Agaricomycetidae</taxon>
        <taxon>Agaricales</taxon>
        <taxon>Marasmiineae</taxon>
        <taxon>Mycenaceae</taxon>
        <taxon>Favolaschia</taxon>
    </lineage>
</organism>
<feature type="region of interest" description="Disordered" evidence="1">
    <location>
        <begin position="109"/>
        <end position="145"/>
    </location>
</feature>
<keyword evidence="3" id="KW-1185">Reference proteome</keyword>
<feature type="compositionally biased region" description="Polar residues" evidence="1">
    <location>
        <begin position="122"/>
        <end position="145"/>
    </location>
</feature>
<evidence type="ECO:0000256" key="1">
    <source>
        <dbReference type="SAM" id="MobiDB-lite"/>
    </source>
</evidence>
<protein>
    <submittedName>
        <fullName evidence="2">Uncharacterized protein</fullName>
    </submittedName>
</protein>
<sequence>MWFRIVFPKHWLKVQWTQKPDQFTSIAHDVKREREEAGEPEIKSAFPVFAVVPDSPRYENAAKPSPCANRYCGLSGWPAGFSSAMDGTKVADRFTVGDDTVVHLGSVVSTTNNKGKGKSKVTPLQSTPQASGSAMTLKYFSTSRD</sequence>
<dbReference type="EMBL" id="JAWWNJ010000075">
    <property type="protein sequence ID" value="KAK7006642.1"/>
    <property type="molecule type" value="Genomic_DNA"/>
</dbReference>
<reference evidence="2 3" key="1">
    <citation type="journal article" date="2024" name="J Genomics">
        <title>Draft genome sequencing and assembly of Favolaschia claudopus CIRM-BRFM 2984 isolated from oak limbs.</title>
        <authorList>
            <person name="Navarro D."/>
            <person name="Drula E."/>
            <person name="Chaduli D."/>
            <person name="Cazenave R."/>
            <person name="Ahrendt S."/>
            <person name="Wang J."/>
            <person name="Lipzen A."/>
            <person name="Daum C."/>
            <person name="Barry K."/>
            <person name="Grigoriev I.V."/>
            <person name="Favel A."/>
            <person name="Rosso M.N."/>
            <person name="Martin F."/>
        </authorList>
    </citation>
    <scope>NUCLEOTIDE SEQUENCE [LARGE SCALE GENOMIC DNA]</scope>
    <source>
        <strain evidence="2 3">CIRM-BRFM 2984</strain>
    </source>
</reference>
<dbReference type="Proteomes" id="UP001362999">
    <property type="component" value="Unassembled WGS sequence"/>
</dbReference>
<gene>
    <name evidence="2" type="ORF">R3P38DRAFT_2793744</name>
</gene>
<accession>A0AAW0AC80</accession>
<proteinExistence type="predicted"/>
<dbReference type="AlphaFoldDB" id="A0AAW0AC80"/>
<comment type="caution">
    <text evidence="2">The sequence shown here is derived from an EMBL/GenBank/DDBJ whole genome shotgun (WGS) entry which is preliminary data.</text>
</comment>
<name>A0AAW0AC80_9AGAR</name>